<keyword evidence="3" id="KW-0732">Signal</keyword>
<feature type="domain" description="Beta-lactamase-related" evidence="4">
    <location>
        <begin position="69"/>
        <end position="407"/>
    </location>
</feature>
<keyword evidence="1 5" id="KW-0378">Hydrolase</keyword>
<accession>A0ABX7FUX3</accession>
<evidence type="ECO:0000256" key="2">
    <source>
        <dbReference type="SAM" id="MobiDB-lite"/>
    </source>
</evidence>
<dbReference type="InterPro" id="IPR050789">
    <property type="entry name" value="Diverse_Enzym_Activities"/>
</dbReference>
<organism evidence="5 6">
    <name type="scientific">Brevibacillus choshinensis</name>
    <dbReference type="NCBI Taxonomy" id="54911"/>
    <lineage>
        <taxon>Bacteria</taxon>
        <taxon>Bacillati</taxon>
        <taxon>Bacillota</taxon>
        <taxon>Bacilli</taxon>
        <taxon>Bacillales</taxon>
        <taxon>Paenibacillaceae</taxon>
        <taxon>Brevibacillus</taxon>
    </lineage>
</organism>
<evidence type="ECO:0000259" key="4">
    <source>
        <dbReference type="Pfam" id="PF00144"/>
    </source>
</evidence>
<dbReference type="PANTHER" id="PTHR43283:SF11">
    <property type="entry name" value="BETA-LACTAMASE-RELATED DOMAIN-CONTAINING PROTEIN"/>
    <property type="match status" value="1"/>
</dbReference>
<dbReference type="GO" id="GO:0016787">
    <property type="term" value="F:hydrolase activity"/>
    <property type="evidence" value="ECO:0007669"/>
    <property type="project" value="UniProtKB-KW"/>
</dbReference>
<dbReference type="EMBL" id="CP069127">
    <property type="protein sequence ID" value="QRG69156.1"/>
    <property type="molecule type" value="Genomic_DNA"/>
</dbReference>
<dbReference type="InterPro" id="IPR001466">
    <property type="entry name" value="Beta-lactam-related"/>
</dbReference>
<evidence type="ECO:0000256" key="3">
    <source>
        <dbReference type="SAM" id="SignalP"/>
    </source>
</evidence>
<feature type="signal peptide" evidence="3">
    <location>
        <begin position="1"/>
        <end position="20"/>
    </location>
</feature>
<reference evidence="5 6" key="1">
    <citation type="submission" date="2021-01" db="EMBL/GenBank/DDBJ databases">
        <title>Identification of strong promoters based on the transcriptome of Brevibacillus choshinensis.</title>
        <authorList>
            <person name="Yao D."/>
            <person name="Zhang K."/>
            <person name="Wu J."/>
        </authorList>
    </citation>
    <scope>NUCLEOTIDE SEQUENCE [LARGE SCALE GENOMIC DNA]</scope>
    <source>
        <strain evidence="5 6">HPD31-SP3</strain>
    </source>
</reference>
<dbReference type="Proteomes" id="UP000596248">
    <property type="component" value="Chromosome"/>
</dbReference>
<dbReference type="Pfam" id="PF00144">
    <property type="entry name" value="Beta-lactamase"/>
    <property type="match status" value="1"/>
</dbReference>
<feature type="region of interest" description="Disordered" evidence="2">
    <location>
        <begin position="29"/>
        <end position="61"/>
    </location>
</feature>
<proteinExistence type="predicted"/>
<dbReference type="InterPro" id="IPR012338">
    <property type="entry name" value="Beta-lactam/transpept-like"/>
</dbReference>
<evidence type="ECO:0000313" key="5">
    <source>
        <dbReference type="EMBL" id="QRG69156.1"/>
    </source>
</evidence>
<dbReference type="SUPFAM" id="SSF56601">
    <property type="entry name" value="beta-lactamase/transpeptidase-like"/>
    <property type="match status" value="1"/>
</dbReference>
<feature type="chain" id="PRO_5046995297" evidence="3">
    <location>
        <begin position="21"/>
        <end position="559"/>
    </location>
</feature>
<name>A0ABX7FUX3_BRECH</name>
<dbReference type="Gene3D" id="3.40.710.10">
    <property type="entry name" value="DD-peptidase/beta-lactamase superfamily"/>
    <property type="match status" value="1"/>
</dbReference>
<sequence length="559" mass="61272">MKTWVGSMLLCMCLAGSAVALDLPDAPKKAKPVPQPLSHSWDSPGVSYRELRQGKPSDAGMTSAPMDEIDKVIQSAIEQNLIPGAVVLVARRGVIVKEKAYGLAAKYRDDEFTLKAEPIRMQTDTIFDLASISKLLTSTAVMQLAEQGRLQLDQPVAAYLPAFAANDKEQVTVRQLLTHTSGFPAYIPLYKKGDDRAERLQIVLRHPLSGKPGSAYVYSDLNMITLGALVEKQAGMPLDAYIHERILVPLGMSQTMFNPPKPLRKKIAATEFQTAPDRGLVWGEVQDENAWALGGVAGHAGLFGTARDLAVFAQMMLNGGTYDGKRILSAQSVAWMTQNQLGAFPGEGQGLGWELDRGSYMDALSDSRALGHTGFTGTALVVSPNQETIGILLTNRIHPIRDTAPLNPIRGRVMRQVASAIPVAMPWKDGAWYAGTGDLRQALLTAEAELASGGTLTFDTWLRIENEYDFGYVEVSADGISWEPIGMPQTGESDWARISWKLPAGTRFVRFRYATDETINGRGWYVHRPTVTDEKGREVRTEWHSDGWQQEKGRKDGSS</sequence>
<evidence type="ECO:0000313" key="6">
    <source>
        <dbReference type="Proteomes" id="UP000596248"/>
    </source>
</evidence>
<gene>
    <name evidence="5" type="ORF">JNE38_08490</name>
</gene>
<keyword evidence="6" id="KW-1185">Reference proteome</keyword>
<evidence type="ECO:0000256" key="1">
    <source>
        <dbReference type="ARBA" id="ARBA00022801"/>
    </source>
</evidence>
<feature type="region of interest" description="Disordered" evidence="2">
    <location>
        <begin position="537"/>
        <end position="559"/>
    </location>
</feature>
<dbReference type="RefSeq" id="WP_203356153.1">
    <property type="nucleotide sequence ID" value="NZ_CP069127.1"/>
</dbReference>
<dbReference type="PANTHER" id="PTHR43283">
    <property type="entry name" value="BETA-LACTAMASE-RELATED"/>
    <property type="match status" value="1"/>
</dbReference>
<protein>
    <submittedName>
        <fullName evidence="5">Serine hydrolase</fullName>
    </submittedName>
</protein>